<dbReference type="RefSeq" id="WP_191783106.1">
    <property type="nucleotide sequence ID" value="NZ_JACSQV010000008.1"/>
</dbReference>
<sequence>MNRRLPLVILSVAALVVLPSTAATATGGGHHGSGKPGYSAGYKPKPGKPTPAPQPTAAPGALCGGKRTGDVIPWNAYTCDQATGYFLYKKLDVRKAAGYWNSGPQHRVALHAVWAWPTANGSGRTEASRNLPRDAQTIPLELDATDAAAVCADREAYGLQVDLVGDGEAGRGLDVASLVPTVITPPHDGGFPVPNTLAFYGHYDVDDLVDLDVLCAPVVVPTPSASPTPPPSPTPSPTPTPTADVDDEPTVAPTPTPAPSPSETSEVLPAPAETPTPTATATATPTPSPTPTERAEVLAAVDDDDTLAATGTQAAFGLLAAIGAIAGGTALVLARRRHRTES</sequence>
<keyword evidence="5" id="KW-1185">Reference proteome</keyword>
<feature type="compositionally biased region" description="Low complexity" evidence="1">
    <location>
        <begin position="261"/>
        <end position="285"/>
    </location>
</feature>
<organism evidence="4 5">
    <name type="scientific">Cellulomonas avistercoris</name>
    <dbReference type="NCBI Taxonomy" id="2762242"/>
    <lineage>
        <taxon>Bacteria</taxon>
        <taxon>Bacillati</taxon>
        <taxon>Actinomycetota</taxon>
        <taxon>Actinomycetes</taxon>
        <taxon>Micrococcales</taxon>
        <taxon>Cellulomonadaceae</taxon>
        <taxon>Cellulomonas</taxon>
    </lineage>
</organism>
<evidence type="ECO:0000313" key="5">
    <source>
        <dbReference type="Proteomes" id="UP000604241"/>
    </source>
</evidence>
<feature type="compositionally biased region" description="Gly residues" evidence="1">
    <location>
        <begin position="26"/>
        <end position="35"/>
    </location>
</feature>
<dbReference type="Proteomes" id="UP000604241">
    <property type="component" value="Unassembled WGS sequence"/>
</dbReference>
<comment type="caution">
    <text evidence="4">The sequence shown here is derived from an EMBL/GenBank/DDBJ whole genome shotgun (WGS) entry which is preliminary data.</text>
</comment>
<proteinExistence type="predicted"/>
<dbReference type="PANTHER" id="PTHR48148:SF2">
    <property type="entry name" value="PA14 DOMAIN-CONTAINING PROTEIN"/>
    <property type="match status" value="1"/>
</dbReference>
<feature type="transmembrane region" description="Helical" evidence="2">
    <location>
        <begin position="314"/>
        <end position="334"/>
    </location>
</feature>
<accession>A0ABR8QE47</accession>
<dbReference type="NCBIfam" id="TIGR01167">
    <property type="entry name" value="LPXTG_anchor"/>
    <property type="match status" value="1"/>
</dbReference>
<feature type="signal peptide" evidence="3">
    <location>
        <begin position="1"/>
        <end position="25"/>
    </location>
</feature>
<evidence type="ECO:0000313" key="4">
    <source>
        <dbReference type="EMBL" id="MBD7918690.1"/>
    </source>
</evidence>
<feature type="region of interest" description="Disordered" evidence="1">
    <location>
        <begin position="25"/>
        <end position="61"/>
    </location>
</feature>
<feature type="chain" id="PRO_5045602561" evidence="3">
    <location>
        <begin position="26"/>
        <end position="342"/>
    </location>
</feature>
<feature type="compositionally biased region" description="Pro residues" evidence="1">
    <location>
        <begin position="47"/>
        <end position="56"/>
    </location>
</feature>
<keyword evidence="2" id="KW-0812">Transmembrane</keyword>
<keyword evidence="3" id="KW-0732">Signal</keyword>
<evidence type="ECO:0000256" key="3">
    <source>
        <dbReference type="SAM" id="SignalP"/>
    </source>
</evidence>
<gene>
    <name evidence="4" type="ORF">H9657_10435</name>
</gene>
<feature type="compositionally biased region" description="Pro residues" evidence="1">
    <location>
        <begin position="224"/>
        <end position="240"/>
    </location>
</feature>
<reference evidence="4 5" key="1">
    <citation type="submission" date="2020-08" db="EMBL/GenBank/DDBJ databases">
        <title>A Genomic Blueprint of the Chicken Gut Microbiome.</title>
        <authorList>
            <person name="Gilroy R."/>
            <person name="Ravi A."/>
            <person name="Getino M."/>
            <person name="Pursley I."/>
            <person name="Horton D.L."/>
            <person name="Alikhan N.-F."/>
            <person name="Baker D."/>
            <person name="Gharbi K."/>
            <person name="Hall N."/>
            <person name="Watson M."/>
            <person name="Adriaenssens E.M."/>
            <person name="Foster-Nyarko E."/>
            <person name="Jarju S."/>
            <person name="Secka A."/>
            <person name="Antonio M."/>
            <person name="Oren A."/>
            <person name="Chaudhuri R."/>
            <person name="La Ragione R.M."/>
            <person name="Hildebrand F."/>
            <person name="Pallen M.J."/>
        </authorList>
    </citation>
    <scope>NUCLEOTIDE SEQUENCE [LARGE SCALE GENOMIC DNA]</scope>
    <source>
        <strain evidence="4 5">Sa3CUA2</strain>
    </source>
</reference>
<keyword evidence="2" id="KW-0472">Membrane</keyword>
<protein>
    <submittedName>
        <fullName evidence="4">LPXTG cell wall anchor domain-containing protein</fullName>
    </submittedName>
</protein>
<evidence type="ECO:0000256" key="2">
    <source>
        <dbReference type="SAM" id="Phobius"/>
    </source>
</evidence>
<name>A0ABR8QE47_9CELL</name>
<evidence type="ECO:0000256" key="1">
    <source>
        <dbReference type="SAM" id="MobiDB-lite"/>
    </source>
</evidence>
<dbReference type="PANTHER" id="PTHR48148">
    <property type="entry name" value="KERATINOCYTE PROLINE-RICH PROTEIN"/>
    <property type="match status" value="1"/>
</dbReference>
<keyword evidence="2" id="KW-1133">Transmembrane helix</keyword>
<dbReference type="EMBL" id="JACSQV010000008">
    <property type="protein sequence ID" value="MBD7918690.1"/>
    <property type="molecule type" value="Genomic_DNA"/>
</dbReference>
<feature type="region of interest" description="Disordered" evidence="1">
    <location>
        <begin position="221"/>
        <end position="293"/>
    </location>
</feature>